<accession>A0A317T0M5</accession>
<dbReference type="Proteomes" id="UP000246991">
    <property type="component" value="Unassembled WGS sequence"/>
</dbReference>
<proteinExistence type="predicted"/>
<feature type="region of interest" description="Disordered" evidence="1">
    <location>
        <begin position="1"/>
        <end position="20"/>
    </location>
</feature>
<sequence length="153" mass="16755">MRTVTVGQTQPTNKQDLNHPTFLEREQNTGHGWPKTPFPSATSSSQTGGSSNKSISALTEQATARYISAHQLALVYEYFTEGKGGGVLVLERVSVHPSQIHCDIAGLRRVGSSGPYGTTGARHFAYRWQGLVHKVWSAYGAMLPPWGIRDLYP</sequence>
<evidence type="ECO:0000313" key="2">
    <source>
        <dbReference type="EMBL" id="PWW80144.1"/>
    </source>
</evidence>
<evidence type="ECO:0000256" key="1">
    <source>
        <dbReference type="SAM" id="MobiDB-lite"/>
    </source>
</evidence>
<gene>
    <name evidence="2" type="ORF">C7212DRAFT_340692</name>
</gene>
<feature type="region of interest" description="Disordered" evidence="1">
    <location>
        <begin position="25"/>
        <end position="54"/>
    </location>
</feature>
<dbReference type="AlphaFoldDB" id="A0A317T0M5"/>
<evidence type="ECO:0000313" key="3">
    <source>
        <dbReference type="Proteomes" id="UP000246991"/>
    </source>
</evidence>
<comment type="caution">
    <text evidence="2">The sequence shown here is derived from an EMBL/GenBank/DDBJ whole genome shotgun (WGS) entry which is preliminary data.</text>
</comment>
<reference evidence="2 3" key="1">
    <citation type="submission" date="2018-03" db="EMBL/GenBank/DDBJ databases">
        <title>Genomes of Pezizomycetes fungi and the evolution of truffles.</title>
        <authorList>
            <person name="Murat C."/>
            <person name="Payen T."/>
            <person name="Noel B."/>
            <person name="Kuo A."/>
            <person name="Martin F.M."/>
        </authorList>
    </citation>
    <scope>NUCLEOTIDE SEQUENCE [LARGE SCALE GENOMIC DNA]</scope>
    <source>
        <strain evidence="2">091103-1</strain>
    </source>
</reference>
<protein>
    <submittedName>
        <fullName evidence="2">Uncharacterized protein</fullName>
    </submittedName>
</protein>
<keyword evidence="3" id="KW-1185">Reference proteome</keyword>
<organism evidence="2 3">
    <name type="scientific">Tuber magnatum</name>
    <name type="common">white Piedmont truffle</name>
    <dbReference type="NCBI Taxonomy" id="42249"/>
    <lineage>
        <taxon>Eukaryota</taxon>
        <taxon>Fungi</taxon>
        <taxon>Dikarya</taxon>
        <taxon>Ascomycota</taxon>
        <taxon>Pezizomycotina</taxon>
        <taxon>Pezizomycetes</taxon>
        <taxon>Pezizales</taxon>
        <taxon>Tuberaceae</taxon>
        <taxon>Tuber</taxon>
    </lineage>
</organism>
<feature type="compositionally biased region" description="Polar residues" evidence="1">
    <location>
        <begin position="1"/>
        <end position="15"/>
    </location>
</feature>
<feature type="compositionally biased region" description="Low complexity" evidence="1">
    <location>
        <begin position="40"/>
        <end position="54"/>
    </location>
</feature>
<name>A0A317T0M5_9PEZI</name>
<dbReference type="EMBL" id="PYWC01000004">
    <property type="protein sequence ID" value="PWW80144.1"/>
    <property type="molecule type" value="Genomic_DNA"/>
</dbReference>